<reference evidence="4 5" key="1">
    <citation type="submission" date="2020-07" db="EMBL/GenBank/DDBJ databases">
        <title>Exploring microbial biodiversity for novel pathways involved in the catabolism of aromatic compounds derived from lignin.</title>
        <authorList>
            <person name="Elkins J."/>
        </authorList>
    </citation>
    <scope>NUCLEOTIDE SEQUENCE [LARGE SCALE GENOMIC DNA]</scope>
    <source>
        <strain evidence="4 5">H2C3B</strain>
    </source>
</reference>
<proteinExistence type="predicted"/>
<dbReference type="PANTHER" id="PTHR13504:SF38">
    <property type="entry name" value="FIDO DOMAIN-CONTAINING PROTEIN"/>
    <property type="match status" value="1"/>
</dbReference>
<dbReference type="InterPro" id="IPR003812">
    <property type="entry name" value="Fido"/>
</dbReference>
<keyword evidence="2" id="KW-0547">Nucleotide-binding</keyword>
<gene>
    <name evidence="4" type="ORF">GGD41_000571</name>
</gene>
<dbReference type="InterPro" id="IPR036597">
    <property type="entry name" value="Fido-like_dom_sf"/>
</dbReference>
<dbReference type="AlphaFoldDB" id="A0A7Y9W4D8"/>
<organism evidence="4 5">
    <name type="scientific">Paraburkholderia bryophila</name>
    <dbReference type="NCBI Taxonomy" id="420952"/>
    <lineage>
        <taxon>Bacteria</taxon>
        <taxon>Pseudomonadati</taxon>
        <taxon>Pseudomonadota</taxon>
        <taxon>Betaproteobacteria</taxon>
        <taxon>Burkholderiales</taxon>
        <taxon>Burkholderiaceae</taxon>
        <taxon>Paraburkholderia</taxon>
    </lineage>
</organism>
<dbReference type="PANTHER" id="PTHR13504">
    <property type="entry name" value="FIDO DOMAIN-CONTAINING PROTEIN DDB_G0283145"/>
    <property type="match status" value="1"/>
</dbReference>
<sequence length="538" mass="58889">MPTTNEKLAASLSVLKQIQDRGVSVFQASALPELTRVHRERLVRANFLKAVIPGWYMANNPADDAGDSTLWYASMEAFVTAYANARFGSEWEVNPEFSLLRHSGYTSIGMQIVIHATNANNQLLQLPHGCSVFLYQVKRRASTARRVPSASGLLLIPVSEALVRVGASFFEKQPLAAQIAMRQVDLTDLISALLAGGHSVIGGRMAGALRAVGRDDDASQLVATLKAADYVVSESNPFEQALVAISGRRNESPYVQRIQAMWAAMRSAVVDRFADIPAQAPRDVDALIDDISARYVADAYHSLSIEGYRVNASLIEKVRNGNWSPLTHPEDKETQEAMAAKGYAETHKRIRDLIRQVVTASDNPAEALRRDFFQWYVTLFSPSVAAGILKPADLAGYRSSQVFIRNALHVPLGPEAVRDCMPALFDLLVAEEHPGVRAVLGHFIFVFIHPYMDGNGRLSRFLMNCMLTTGGYPWTIVTVQSRRLYLAALEQASTYGNIVPFADLIGGLVASQAAQPLERITQRPESGEWTAPPGAAGL</sequence>
<feature type="domain" description="Fido" evidence="3">
    <location>
        <begin position="372"/>
        <end position="507"/>
    </location>
</feature>
<dbReference type="EMBL" id="JACCAU010000001">
    <property type="protein sequence ID" value="NYH13343.1"/>
    <property type="molecule type" value="Genomic_DNA"/>
</dbReference>
<dbReference type="PROSITE" id="PS51459">
    <property type="entry name" value="FIDO"/>
    <property type="match status" value="1"/>
</dbReference>
<keyword evidence="2" id="KW-0067">ATP-binding</keyword>
<evidence type="ECO:0000256" key="2">
    <source>
        <dbReference type="PIRSR" id="PIRSR640198-2"/>
    </source>
</evidence>
<dbReference type="RefSeq" id="WP_179703486.1">
    <property type="nucleotide sequence ID" value="NZ_JACCAU010000001.1"/>
</dbReference>
<evidence type="ECO:0000256" key="1">
    <source>
        <dbReference type="PIRSR" id="PIRSR640198-1"/>
    </source>
</evidence>
<feature type="binding site" evidence="2">
    <location>
        <begin position="453"/>
        <end position="460"/>
    </location>
    <ligand>
        <name>ATP</name>
        <dbReference type="ChEBI" id="CHEBI:30616"/>
    </ligand>
</feature>
<accession>A0A7Y9W4D8</accession>
<dbReference type="Pfam" id="PF02661">
    <property type="entry name" value="Fic"/>
    <property type="match status" value="1"/>
</dbReference>
<feature type="active site" evidence="1">
    <location>
        <position position="449"/>
    </location>
</feature>
<dbReference type="Proteomes" id="UP000572540">
    <property type="component" value="Unassembled WGS sequence"/>
</dbReference>
<evidence type="ECO:0000259" key="3">
    <source>
        <dbReference type="PROSITE" id="PS51459"/>
    </source>
</evidence>
<dbReference type="GO" id="GO:0005524">
    <property type="term" value="F:ATP binding"/>
    <property type="evidence" value="ECO:0007669"/>
    <property type="project" value="UniProtKB-KW"/>
</dbReference>
<protein>
    <submittedName>
        <fullName evidence="4">Putative nucleic acid-binding protein</fullName>
    </submittedName>
</protein>
<dbReference type="SUPFAM" id="SSF140931">
    <property type="entry name" value="Fic-like"/>
    <property type="match status" value="1"/>
</dbReference>
<name>A0A7Y9W4D8_9BURK</name>
<evidence type="ECO:0000313" key="5">
    <source>
        <dbReference type="Proteomes" id="UP000572540"/>
    </source>
</evidence>
<comment type="caution">
    <text evidence="4">The sequence shown here is derived from an EMBL/GenBank/DDBJ whole genome shotgun (WGS) entry which is preliminary data.</text>
</comment>
<dbReference type="InterPro" id="IPR040198">
    <property type="entry name" value="Fido_containing"/>
</dbReference>
<evidence type="ECO:0000313" key="4">
    <source>
        <dbReference type="EMBL" id="NYH13343.1"/>
    </source>
</evidence>
<dbReference type="Gene3D" id="1.10.3290.10">
    <property type="entry name" value="Fido-like domain"/>
    <property type="match status" value="1"/>
</dbReference>